<sequence length="174" mass="20020">MRLKCWHIIGAIFTIIVGTLLHFTYEWSGNNPVVALFSPVNESTWEHLKLIFVPMLLFTIIEYFVNGKEIKNFIPVKVFSILLGMLTIVVSFYTYTGIIGQNYLVADIGTFILGVLVAYYYSYRTLQTDRFATKEAIQWSLLILIILCATFVIFTYRPPHIALFQDPNTLTYGK</sequence>
<dbReference type="EMBL" id="AP024169">
    <property type="protein sequence ID" value="BCN29488.1"/>
    <property type="molecule type" value="Genomic_DNA"/>
</dbReference>
<gene>
    <name evidence="2" type="ORF">bsdtb5_07830</name>
</gene>
<dbReference type="Pfam" id="PF20122">
    <property type="entry name" value="DUF6512"/>
    <property type="match status" value="1"/>
</dbReference>
<keyword evidence="1" id="KW-0472">Membrane</keyword>
<reference evidence="2 3" key="1">
    <citation type="submission" date="2020-11" db="EMBL/GenBank/DDBJ databases">
        <title>Draft genome sequencing of a Lachnospiraceae strain isolated from anoxic soil subjected to BSD treatment.</title>
        <authorList>
            <person name="Uek A."/>
            <person name="Tonouchi A."/>
        </authorList>
    </citation>
    <scope>NUCLEOTIDE SEQUENCE [LARGE SCALE GENOMIC DNA]</scope>
    <source>
        <strain evidence="2 3">TB5</strain>
    </source>
</reference>
<proteinExistence type="predicted"/>
<evidence type="ECO:0000256" key="1">
    <source>
        <dbReference type="SAM" id="Phobius"/>
    </source>
</evidence>
<keyword evidence="1" id="KW-0812">Transmembrane</keyword>
<keyword evidence="1" id="KW-1133">Transmembrane helix</keyword>
<feature type="transmembrane region" description="Helical" evidence="1">
    <location>
        <begin position="78"/>
        <end position="98"/>
    </location>
</feature>
<keyword evidence="3" id="KW-1185">Reference proteome</keyword>
<dbReference type="AlphaFoldDB" id="A0A7R7EIP6"/>
<feature type="transmembrane region" description="Helical" evidence="1">
    <location>
        <begin position="47"/>
        <end position="66"/>
    </location>
</feature>
<dbReference type="Proteomes" id="UP000595897">
    <property type="component" value="Chromosome"/>
</dbReference>
<dbReference type="KEGG" id="ahb:bsdtb5_07830"/>
<dbReference type="RefSeq" id="WP_271714760.1">
    <property type="nucleotide sequence ID" value="NZ_AP024169.1"/>
</dbReference>
<feature type="transmembrane region" description="Helical" evidence="1">
    <location>
        <begin position="104"/>
        <end position="123"/>
    </location>
</feature>
<feature type="transmembrane region" description="Helical" evidence="1">
    <location>
        <begin position="135"/>
        <end position="156"/>
    </location>
</feature>
<name>A0A7R7EIP6_9FIRM</name>
<evidence type="ECO:0000313" key="2">
    <source>
        <dbReference type="EMBL" id="BCN29488.1"/>
    </source>
</evidence>
<protein>
    <submittedName>
        <fullName evidence="2">Uncharacterized protein</fullName>
    </submittedName>
</protein>
<feature type="transmembrane region" description="Helical" evidence="1">
    <location>
        <begin position="7"/>
        <end position="27"/>
    </location>
</feature>
<evidence type="ECO:0000313" key="3">
    <source>
        <dbReference type="Proteomes" id="UP000595897"/>
    </source>
</evidence>
<organism evidence="2 3">
    <name type="scientific">Anaeromicropila herbilytica</name>
    <dbReference type="NCBI Taxonomy" id="2785025"/>
    <lineage>
        <taxon>Bacteria</taxon>
        <taxon>Bacillati</taxon>
        <taxon>Bacillota</taxon>
        <taxon>Clostridia</taxon>
        <taxon>Lachnospirales</taxon>
        <taxon>Lachnospiraceae</taxon>
        <taxon>Anaeromicropila</taxon>
    </lineage>
</organism>
<dbReference type="InterPro" id="IPR045407">
    <property type="entry name" value="DUF6512"/>
</dbReference>
<accession>A0A7R7EIP6</accession>